<evidence type="ECO:0000313" key="27">
    <source>
        <dbReference type="EMBL" id="MFC7384214.1"/>
    </source>
</evidence>
<feature type="domain" description="HAMP" evidence="26">
    <location>
        <begin position="127"/>
        <end position="180"/>
    </location>
</feature>
<dbReference type="InterPro" id="IPR003661">
    <property type="entry name" value="HisK_dim/P_dom"/>
</dbReference>
<keyword evidence="12" id="KW-0378">Hydrolase</keyword>
<evidence type="ECO:0000256" key="3">
    <source>
        <dbReference type="ARBA" id="ARBA00001946"/>
    </source>
</evidence>
<dbReference type="Gene3D" id="1.10.287.130">
    <property type="match status" value="1"/>
</dbReference>
<evidence type="ECO:0000256" key="19">
    <source>
        <dbReference type="ARBA" id="ARBA00023026"/>
    </source>
</evidence>
<comment type="subcellular location">
    <subcellularLocation>
        <location evidence="4">Cell membrane</location>
        <topology evidence="4">Multi-pass membrane protein</topology>
    </subcellularLocation>
</comment>
<keyword evidence="7" id="KW-0597">Phosphoprotein</keyword>
<dbReference type="GO" id="GO:0016301">
    <property type="term" value="F:kinase activity"/>
    <property type="evidence" value="ECO:0007669"/>
    <property type="project" value="UniProtKB-KW"/>
</dbReference>
<evidence type="ECO:0000256" key="8">
    <source>
        <dbReference type="ARBA" id="ARBA00022679"/>
    </source>
</evidence>
<dbReference type="Proteomes" id="UP001596496">
    <property type="component" value="Unassembled WGS sequence"/>
</dbReference>
<organism evidence="27 28">
    <name type="scientific">Sphaerisporangium rhizosphaerae</name>
    <dbReference type="NCBI Taxonomy" id="2269375"/>
    <lineage>
        <taxon>Bacteria</taxon>
        <taxon>Bacillati</taxon>
        <taxon>Actinomycetota</taxon>
        <taxon>Actinomycetes</taxon>
        <taxon>Streptosporangiales</taxon>
        <taxon>Streptosporangiaceae</taxon>
        <taxon>Sphaerisporangium</taxon>
    </lineage>
</organism>
<evidence type="ECO:0000256" key="5">
    <source>
        <dbReference type="ARBA" id="ARBA00012438"/>
    </source>
</evidence>
<dbReference type="Gene3D" id="6.10.340.10">
    <property type="match status" value="1"/>
</dbReference>
<comment type="caution">
    <text evidence="27">The sequence shown here is derived from an EMBL/GenBank/DDBJ whole genome shotgun (WGS) entry which is preliminary data.</text>
</comment>
<dbReference type="EC" id="2.7.13.3" evidence="5"/>
<evidence type="ECO:0000256" key="16">
    <source>
        <dbReference type="ARBA" id="ARBA00022989"/>
    </source>
</evidence>
<keyword evidence="20" id="KW-0464">Manganese</keyword>
<dbReference type="InterPro" id="IPR005467">
    <property type="entry name" value="His_kinase_dom"/>
</dbReference>
<reference evidence="28" key="1">
    <citation type="journal article" date="2019" name="Int. J. Syst. Evol. Microbiol.">
        <title>The Global Catalogue of Microorganisms (GCM) 10K type strain sequencing project: providing services to taxonomists for standard genome sequencing and annotation.</title>
        <authorList>
            <consortium name="The Broad Institute Genomics Platform"/>
            <consortium name="The Broad Institute Genome Sequencing Center for Infectious Disease"/>
            <person name="Wu L."/>
            <person name="Ma J."/>
        </authorList>
    </citation>
    <scope>NUCLEOTIDE SEQUENCE [LARGE SCALE GENOMIC DNA]</scope>
    <source>
        <strain evidence="28">CECT 7649</strain>
    </source>
</reference>
<dbReference type="InterPro" id="IPR003660">
    <property type="entry name" value="HAMP_dom"/>
</dbReference>
<name>A0ABW2P4R6_9ACTN</name>
<evidence type="ECO:0000313" key="28">
    <source>
        <dbReference type="Proteomes" id="UP001596496"/>
    </source>
</evidence>
<evidence type="ECO:0000259" key="26">
    <source>
        <dbReference type="PROSITE" id="PS50885"/>
    </source>
</evidence>
<dbReference type="SMART" id="SM00387">
    <property type="entry name" value="HATPase_c"/>
    <property type="match status" value="1"/>
</dbReference>
<dbReference type="PROSITE" id="PS50109">
    <property type="entry name" value="HIS_KIN"/>
    <property type="match status" value="1"/>
</dbReference>
<dbReference type="InterPro" id="IPR004358">
    <property type="entry name" value="Sig_transdc_His_kin-like_C"/>
</dbReference>
<dbReference type="Pfam" id="PF02518">
    <property type="entry name" value="HATPase_c"/>
    <property type="match status" value="1"/>
</dbReference>
<evidence type="ECO:0000256" key="9">
    <source>
        <dbReference type="ARBA" id="ARBA00022692"/>
    </source>
</evidence>
<keyword evidence="6" id="KW-1003">Cell membrane</keyword>
<evidence type="ECO:0000256" key="2">
    <source>
        <dbReference type="ARBA" id="ARBA00001936"/>
    </source>
</evidence>
<comment type="catalytic activity">
    <reaction evidence="1">
        <text>ATP + protein L-histidine = ADP + protein N-phospho-L-histidine.</text>
        <dbReference type="EC" id="2.7.13.3"/>
    </reaction>
</comment>
<evidence type="ECO:0000256" key="21">
    <source>
        <dbReference type="ARBA" id="ARBA00040454"/>
    </source>
</evidence>
<dbReference type="PANTHER" id="PTHR44936:SF9">
    <property type="entry name" value="SENSOR PROTEIN CREC"/>
    <property type="match status" value="1"/>
</dbReference>
<dbReference type="EMBL" id="JBHTCG010000011">
    <property type="protein sequence ID" value="MFC7384214.1"/>
    <property type="molecule type" value="Genomic_DNA"/>
</dbReference>
<dbReference type="CDD" id="cd00082">
    <property type="entry name" value="HisKA"/>
    <property type="match status" value="1"/>
</dbReference>
<evidence type="ECO:0000256" key="22">
    <source>
        <dbReference type="ARBA" id="ARBA00041776"/>
    </source>
</evidence>
<evidence type="ECO:0000256" key="20">
    <source>
        <dbReference type="ARBA" id="ARBA00023211"/>
    </source>
</evidence>
<dbReference type="Pfam" id="PF00512">
    <property type="entry name" value="HisKA"/>
    <property type="match status" value="1"/>
</dbReference>
<keyword evidence="13" id="KW-0067">ATP-binding</keyword>
<evidence type="ECO:0000256" key="17">
    <source>
        <dbReference type="ARBA" id="ARBA00023012"/>
    </source>
</evidence>
<dbReference type="SMART" id="SM00388">
    <property type="entry name" value="HisKA"/>
    <property type="match status" value="1"/>
</dbReference>
<evidence type="ECO:0000256" key="13">
    <source>
        <dbReference type="ARBA" id="ARBA00022840"/>
    </source>
</evidence>
<dbReference type="InterPro" id="IPR036097">
    <property type="entry name" value="HisK_dim/P_sf"/>
</dbReference>
<dbReference type="PRINTS" id="PR00344">
    <property type="entry name" value="BCTRLSENSOR"/>
</dbReference>
<evidence type="ECO:0000256" key="11">
    <source>
        <dbReference type="ARBA" id="ARBA00022777"/>
    </source>
</evidence>
<keyword evidence="9 24" id="KW-0812">Transmembrane</keyword>
<sequence>MRERCRPRSVRGQVTLLAVTMTVLTLLTTGAGMYFLAATGPDRWRGDLPGPSLTGAETRLRPPHGRSRPPAHVMQVTVVAPVRRSGASASHGPLPDVAWLGSVRLIVALEAAELVALNAWAAWKVTGRLLRPMETVGAELSVIDFDDLTVRVSEPGRAQEVTCLARAINRFLGRLNRAKEEREEIAYRQRQFASDVSHELRTPIAGLRVRLEEAQQDPGRARLPELLGTTLDQVERLQMITDDVLRLARVRGCPPAEPQRLDLAALVRMEMAQRTDRVPVRLQLARGAIVEVVPSQIGRLLANLLDNAQRHARHLVTVEVHATETAVELAVGDDGPGIAKADRERVFHRFTRLEDARRLDGNGTGLGLAIAREIAQAHRGSLGVEESAFQGARFVLRLPGAGSGERRSS</sequence>
<comment type="cofactor">
    <cofactor evidence="3">
        <name>Mg(2+)</name>
        <dbReference type="ChEBI" id="CHEBI:18420"/>
    </cofactor>
</comment>
<feature type="transmembrane region" description="Helical" evidence="24">
    <location>
        <begin position="12"/>
        <end position="37"/>
    </location>
</feature>
<evidence type="ECO:0000256" key="12">
    <source>
        <dbReference type="ARBA" id="ARBA00022801"/>
    </source>
</evidence>
<keyword evidence="17" id="KW-0902">Two-component regulatory system</keyword>
<evidence type="ECO:0000256" key="15">
    <source>
        <dbReference type="ARBA" id="ARBA00022912"/>
    </source>
</evidence>
<feature type="domain" description="Histidine kinase" evidence="25">
    <location>
        <begin position="195"/>
        <end position="402"/>
    </location>
</feature>
<comment type="cofactor">
    <cofactor evidence="2">
        <name>Mn(2+)</name>
        <dbReference type="ChEBI" id="CHEBI:29035"/>
    </cofactor>
</comment>
<evidence type="ECO:0000256" key="24">
    <source>
        <dbReference type="SAM" id="Phobius"/>
    </source>
</evidence>
<dbReference type="InterPro" id="IPR003594">
    <property type="entry name" value="HATPase_dom"/>
</dbReference>
<evidence type="ECO:0000256" key="6">
    <source>
        <dbReference type="ARBA" id="ARBA00022475"/>
    </source>
</evidence>
<keyword evidence="11 27" id="KW-0418">Kinase</keyword>
<protein>
    <recommendedName>
        <fullName evidence="21">Signal transduction histidine-protein kinase/phosphatase MprB</fullName>
        <ecNumber evidence="5">2.7.13.3</ecNumber>
    </recommendedName>
    <alternativeName>
        <fullName evidence="22">Mycobacterial persistence regulator B</fullName>
    </alternativeName>
</protein>
<evidence type="ECO:0000256" key="1">
    <source>
        <dbReference type="ARBA" id="ARBA00000085"/>
    </source>
</evidence>
<gene>
    <name evidence="27" type="ORF">ACFQSB_18530</name>
</gene>
<proteinExistence type="predicted"/>
<dbReference type="PANTHER" id="PTHR44936">
    <property type="entry name" value="SENSOR PROTEIN CREC"/>
    <property type="match status" value="1"/>
</dbReference>
<dbReference type="SUPFAM" id="SSF55874">
    <property type="entry name" value="ATPase domain of HSP90 chaperone/DNA topoisomerase II/histidine kinase"/>
    <property type="match status" value="1"/>
</dbReference>
<evidence type="ECO:0000256" key="7">
    <source>
        <dbReference type="ARBA" id="ARBA00022553"/>
    </source>
</evidence>
<keyword evidence="19" id="KW-0843">Virulence</keyword>
<evidence type="ECO:0000256" key="10">
    <source>
        <dbReference type="ARBA" id="ARBA00022741"/>
    </source>
</evidence>
<accession>A0ABW2P4R6</accession>
<dbReference type="InterPro" id="IPR050980">
    <property type="entry name" value="2C_sensor_his_kinase"/>
</dbReference>
<evidence type="ECO:0000256" key="4">
    <source>
        <dbReference type="ARBA" id="ARBA00004651"/>
    </source>
</evidence>
<feature type="region of interest" description="Disordered" evidence="23">
    <location>
        <begin position="46"/>
        <end position="70"/>
    </location>
</feature>
<keyword evidence="18" id="KW-0346">Stress response</keyword>
<keyword evidence="15" id="KW-0904">Protein phosphatase</keyword>
<evidence type="ECO:0000256" key="18">
    <source>
        <dbReference type="ARBA" id="ARBA00023016"/>
    </source>
</evidence>
<evidence type="ECO:0000259" key="25">
    <source>
        <dbReference type="PROSITE" id="PS50109"/>
    </source>
</evidence>
<dbReference type="InterPro" id="IPR036890">
    <property type="entry name" value="HATPase_C_sf"/>
</dbReference>
<dbReference type="RefSeq" id="WP_380827914.1">
    <property type="nucleotide sequence ID" value="NZ_JBHTCG010000011.1"/>
</dbReference>
<keyword evidence="14" id="KW-0460">Magnesium</keyword>
<evidence type="ECO:0000256" key="14">
    <source>
        <dbReference type="ARBA" id="ARBA00022842"/>
    </source>
</evidence>
<keyword evidence="8" id="KW-0808">Transferase</keyword>
<dbReference type="Gene3D" id="3.30.565.10">
    <property type="entry name" value="Histidine kinase-like ATPase, C-terminal domain"/>
    <property type="match status" value="1"/>
</dbReference>
<keyword evidence="28" id="KW-1185">Reference proteome</keyword>
<evidence type="ECO:0000256" key="23">
    <source>
        <dbReference type="SAM" id="MobiDB-lite"/>
    </source>
</evidence>
<keyword evidence="10" id="KW-0547">Nucleotide-binding</keyword>
<dbReference type="PROSITE" id="PS50885">
    <property type="entry name" value="HAMP"/>
    <property type="match status" value="1"/>
</dbReference>
<dbReference type="SUPFAM" id="SSF47384">
    <property type="entry name" value="Homodimeric domain of signal transducing histidine kinase"/>
    <property type="match status" value="1"/>
</dbReference>
<keyword evidence="24" id="KW-0472">Membrane</keyword>
<keyword evidence="16 24" id="KW-1133">Transmembrane helix</keyword>